<dbReference type="AlphaFoldDB" id="A0A8C5N7W5"/>
<dbReference type="InterPro" id="IPR015142">
    <property type="entry name" value="Smac_DIABLO"/>
</dbReference>
<gene>
    <name evidence="7" type="primary">LOC114474584</name>
</gene>
<organism evidence="7 8">
    <name type="scientific">Gouania willdenowi</name>
    <name type="common">Blunt-snouted clingfish</name>
    <name type="synonym">Lepadogaster willdenowi</name>
    <dbReference type="NCBI Taxonomy" id="441366"/>
    <lineage>
        <taxon>Eukaryota</taxon>
        <taxon>Metazoa</taxon>
        <taxon>Chordata</taxon>
        <taxon>Craniata</taxon>
        <taxon>Vertebrata</taxon>
        <taxon>Euteleostomi</taxon>
        <taxon>Actinopterygii</taxon>
        <taxon>Neopterygii</taxon>
        <taxon>Teleostei</taxon>
        <taxon>Neoteleostei</taxon>
        <taxon>Acanthomorphata</taxon>
        <taxon>Ovalentaria</taxon>
        <taxon>Blenniimorphae</taxon>
        <taxon>Blenniiformes</taxon>
        <taxon>Gobiesocoidei</taxon>
        <taxon>Gobiesocidae</taxon>
        <taxon>Gobiesocinae</taxon>
        <taxon>Gouania</taxon>
    </lineage>
</organism>
<evidence type="ECO:0000256" key="2">
    <source>
        <dbReference type="ARBA" id="ARBA00022703"/>
    </source>
</evidence>
<dbReference type="Proteomes" id="UP000694680">
    <property type="component" value="Chromosome 13"/>
</dbReference>
<protein>
    <recommendedName>
        <fullName evidence="5">Direct IAP-binding protein with low pI</fullName>
    </recommendedName>
</protein>
<dbReference type="GO" id="GO:0051402">
    <property type="term" value="P:neuron apoptotic process"/>
    <property type="evidence" value="ECO:0007669"/>
    <property type="project" value="TreeGrafter"/>
</dbReference>
<accession>A0A8C5N7W5</accession>
<proteinExistence type="inferred from homology"/>
<evidence type="ECO:0000256" key="4">
    <source>
        <dbReference type="ARBA" id="ARBA00023128"/>
    </source>
</evidence>
<evidence type="ECO:0000313" key="8">
    <source>
        <dbReference type="Proteomes" id="UP000694680"/>
    </source>
</evidence>
<dbReference type="Ensembl" id="ENSGWIT00000038692.1">
    <property type="protein sequence ID" value="ENSGWIP00000035496.1"/>
    <property type="gene ID" value="ENSGWIG00000018313.1"/>
</dbReference>
<dbReference type="Gene3D" id="1.20.58.70">
    <property type="match status" value="1"/>
</dbReference>
<sequence>MQALCQCKMCASRAAGGLLRTLTDFSLLHTNNSAVLRIGACTRILSLTDLFSGRRLTGAHKLDGTTDPSNVNTASPSDTRGLFGIPLKKQTESLSYDSMIRRAASLVTDGSSTFLSQTTVAFSDALKDYSKAVHSRIAFQKRYLASLGKLTPSEEDLLLLVINGWRAESSKRRDECKRFEQSWINAISLSKAAAEIARSSGAQQAFVSMRANLQVSQSQVEEARTVCADTEKMLTETKVEEIQRKAEYAAFLRARVERETNEDYLRED</sequence>
<keyword evidence="8" id="KW-1185">Reference proteome</keyword>
<evidence type="ECO:0000256" key="1">
    <source>
        <dbReference type="ARBA" id="ARBA00004173"/>
    </source>
</evidence>
<comment type="subcellular location">
    <subcellularLocation>
        <location evidence="1">Mitochondrion</location>
    </subcellularLocation>
</comment>
<dbReference type="Pfam" id="PF09057">
    <property type="entry name" value="Smac_DIABLO"/>
    <property type="match status" value="1"/>
</dbReference>
<dbReference type="GO" id="GO:0043065">
    <property type="term" value="P:positive regulation of apoptotic process"/>
    <property type="evidence" value="ECO:0007669"/>
    <property type="project" value="UniProtKB-ARBA"/>
</dbReference>
<keyword evidence="3" id="KW-0809">Transit peptide</keyword>
<dbReference type="GO" id="GO:0005739">
    <property type="term" value="C:mitochondrion"/>
    <property type="evidence" value="ECO:0007669"/>
    <property type="project" value="UniProtKB-SubCell"/>
</dbReference>
<name>A0A8C5N7W5_GOUWI</name>
<reference evidence="7" key="1">
    <citation type="submission" date="2020-06" db="EMBL/GenBank/DDBJ databases">
        <authorList>
            <consortium name="Wellcome Sanger Institute Data Sharing"/>
        </authorList>
    </citation>
    <scope>NUCLEOTIDE SEQUENCE [LARGE SCALE GENOMIC DNA]</scope>
</reference>
<evidence type="ECO:0000313" key="7">
    <source>
        <dbReference type="Ensembl" id="ENSGWIP00000035496.1"/>
    </source>
</evidence>
<comment type="similarity">
    <text evidence="6">Belongs to the Smac/DIABLO protein family.</text>
</comment>
<keyword evidence="2" id="KW-0053">Apoptosis</keyword>
<evidence type="ECO:0000256" key="3">
    <source>
        <dbReference type="ARBA" id="ARBA00022946"/>
    </source>
</evidence>
<dbReference type="PANTHER" id="PTHR32247:SF4">
    <property type="entry name" value="DIRECT IAP-BINDING PROTEIN WITH LOW PI"/>
    <property type="match status" value="1"/>
</dbReference>
<dbReference type="PANTHER" id="PTHR32247">
    <property type="entry name" value="DIABLO HOMOLOG, MITOCHONDRIAL"/>
    <property type="match status" value="1"/>
</dbReference>
<evidence type="ECO:0000256" key="6">
    <source>
        <dbReference type="ARBA" id="ARBA00046319"/>
    </source>
</evidence>
<reference evidence="7" key="3">
    <citation type="submission" date="2025-09" db="UniProtKB">
        <authorList>
            <consortium name="Ensembl"/>
        </authorList>
    </citation>
    <scope>IDENTIFICATION</scope>
</reference>
<evidence type="ECO:0000256" key="5">
    <source>
        <dbReference type="ARBA" id="ARBA00033049"/>
    </source>
</evidence>
<reference evidence="7" key="2">
    <citation type="submission" date="2025-08" db="UniProtKB">
        <authorList>
            <consortium name="Ensembl"/>
        </authorList>
    </citation>
    <scope>IDENTIFICATION</scope>
</reference>
<dbReference type="InterPro" id="IPR009062">
    <property type="entry name" value="Smac/DIABLO-like_sf"/>
</dbReference>
<dbReference type="SUPFAM" id="SSF46984">
    <property type="entry name" value="Smac/diablo"/>
    <property type="match status" value="1"/>
</dbReference>
<dbReference type="FunFam" id="1.20.58.70:FF:000012">
    <property type="entry name" value="diablo homolog, mitochondrial isoform X1"/>
    <property type="match status" value="1"/>
</dbReference>
<keyword evidence="4" id="KW-0496">Mitochondrion</keyword>
<dbReference type="GO" id="GO:0008631">
    <property type="term" value="P:intrinsic apoptotic signaling pathway in response to oxidative stress"/>
    <property type="evidence" value="ECO:0007669"/>
    <property type="project" value="TreeGrafter"/>
</dbReference>